<keyword evidence="1" id="KW-0677">Repeat</keyword>
<feature type="compositionally biased region" description="Basic and acidic residues" evidence="2">
    <location>
        <begin position="54"/>
        <end position="100"/>
    </location>
</feature>
<organism evidence="3 4">
    <name type="scientific">Eufriesea mexicana</name>
    <dbReference type="NCBI Taxonomy" id="516756"/>
    <lineage>
        <taxon>Eukaryota</taxon>
        <taxon>Metazoa</taxon>
        <taxon>Ecdysozoa</taxon>
        <taxon>Arthropoda</taxon>
        <taxon>Hexapoda</taxon>
        <taxon>Insecta</taxon>
        <taxon>Pterygota</taxon>
        <taxon>Neoptera</taxon>
        <taxon>Endopterygota</taxon>
        <taxon>Hymenoptera</taxon>
        <taxon>Apocrita</taxon>
        <taxon>Aculeata</taxon>
        <taxon>Apoidea</taxon>
        <taxon>Anthophila</taxon>
        <taxon>Apidae</taxon>
        <taxon>Eufriesea</taxon>
    </lineage>
</organism>
<keyword evidence="4" id="KW-1185">Reference proteome</keyword>
<reference evidence="3 4" key="1">
    <citation type="submission" date="2015-07" db="EMBL/GenBank/DDBJ databases">
        <title>The genome of Eufriesea mexicana.</title>
        <authorList>
            <person name="Pan H."/>
            <person name="Kapheim K."/>
        </authorList>
    </citation>
    <scope>NUCLEOTIDE SEQUENCE [LARGE SCALE GENOMIC DNA]</scope>
    <source>
        <strain evidence="3">0111107269</strain>
        <tissue evidence="3">Whole body</tissue>
    </source>
</reference>
<gene>
    <name evidence="3" type="ORF">WN48_00607</name>
</gene>
<dbReference type="CDD" id="cd23767">
    <property type="entry name" value="IQCD"/>
    <property type="match status" value="2"/>
</dbReference>
<dbReference type="PANTHER" id="PTHR22590">
    <property type="entry name" value="MYOSIN MOTOR DOMAIN-CONTAINING PROTEIN"/>
    <property type="match status" value="1"/>
</dbReference>
<dbReference type="PANTHER" id="PTHR22590:SF5">
    <property type="entry name" value="MYOSIN MOTOR DOMAIN-CONTAINING PROTEIN"/>
    <property type="match status" value="1"/>
</dbReference>
<dbReference type="InterPro" id="IPR000048">
    <property type="entry name" value="IQ_motif_EF-hand-BS"/>
</dbReference>
<dbReference type="AlphaFoldDB" id="A0A310SEC9"/>
<evidence type="ECO:0000313" key="4">
    <source>
        <dbReference type="Proteomes" id="UP000250275"/>
    </source>
</evidence>
<dbReference type="Gene3D" id="1.20.5.190">
    <property type="match status" value="1"/>
</dbReference>
<protein>
    <submittedName>
        <fullName evidence="3">Uncharacterized protein</fullName>
    </submittedName>
</protein>
<dbReference type="Proteomes" id="UP000250275">
    <property type="component" value="Unassembled WGS sequence"/>
</dbReference>
<feature type="compositionally biased region" description="Polar residues" evidence="2">
    <location>
        <begin position="122"/>
        <end position="133"/>
    </location>
</feature>
<evidence type="ECO:0000256" key="2">
    <source>
        <dbReference type="SAM" id="MobiDB-lite"/>
    </source>
</evidence>
<evidence type="ECO:0000313" key="3">
    <source>
        <dbReference type="EMBL" id="OAD52645.1"/>
    </source>
</evidence>
<name>A0A310SEC9_9HYME</name>
<dbReference type="EMBL" id="KQ770462">
    <property type="protein sequence ID" value="OAD52645.1"/>
    <property type="molecule type" value="Genomic_DNA"/>
</dbReference>
<dbReference type="SMART" id="SM00015">
    <property type="entry name" value="IQ"/>
    <property type="match status" value="2"/>
</dbReference>
<accession>A0A310SEC9</accession>
<dbReference type="InterPro" id="IPR052318">
    <property type="entry name" value="CellDiv_DevSignal_Domain"/>
</dbReference>
<evidence type="ECO:0000256" key="1">
    <source>
        <dbReference type="ARBA" id="ARBA00022737"/>
    </source>
</evidence>
<proteinExistence type="predicted"/>
<dbReference type="Pfam" id="PF00612">
    <property type="entry name" value="IQ"/>
    <property type="match status" value="2"/>
</dbReference>
<feature type="region of interest" description="Disordered" evidence="2">
    <location>
        <begin position="46"/>
        <end position="140"/>
    </location>
</feature>
<dbReference type="PROSITE" id="PS50096">
    <property type="entry name" value="IQ"/>
    <property type="match status" value="2"/>
</dbReference>
<sequence length="338" mass="37407">MIAGEVGVPYLQEDSRAQRCEDGCGFCSLHFRVSRCACGGEDILKVSESSSPTKAEEASQKKTQESKESKKESESKSLNEGKEEKRTEGKGVEKQREEAATRIQAAFRGHHARKSMKETESSTKQTGTKSNSEPTKEELQQEFRADDKELCEAATKIQASFRGHMSRKEQAAAAIVKSAENAVENVVCSSVGSGLFLCPSGFYPKGFYIELMSFPGVFTAMKDHMLHCQGSVAWSAGFRVQNSELKSQYLKPTTRISDLSTEGSELRTQISVLRIHNSGLASQYSVLRFQISELRSQYLKPTTEVFDLSTQGSDLRSENTELRSQCLESTIQDSDLST</sequence>
<dbReference type="OrthoDB" id="252964at2759"/>